<organism evidence="2 3">
    <name type="scientific">Sodalis glossinidius (strain morsitans)</name>
    <dbReference type="NCBI Taxonomy" id="343509"/>
    <lineage>
        <taxon>Bacteria</taxon>
        <taxon>Pseudomonadati</taxon>
        <taxon>Pseudomonadota</taxon>
        <taxon>Gammaproteobacteria</taxon>
        <taxon>Enterobacterales</taxon>
        <taxon>Bruguierivoracaceae</taxon>
        <taxon>Sodalis</taxon>
    </lineage>
</organism>
<dbReference type="AlphaFoldDB" id="Q2NVE4"/>
<dbReference type="Pfam" id="PF06719">
    <property type="entry name" value="AraC_N"/>
    <property type="match status" value="1"/>
</dbReference>
<evidence type="ECO:0000259" key="1">
    <source>
        <dbReference type="Pfam" id="PF06719"/>
    </source>
</evidence>
<feature type="domain" description="Transcription regulator HTH AraC N-terminal" evidence="1">
    <location>
        <begin position="39"/>
        <end position="188"/>
    </location>
</feature>
<proteinExistence type="predicted"/>
<name>Q2NVE4_SODGM</name>
<dbReference type="HOGENOM" id="CLU_000445_100_2_6"/>
<dbReference type="STRING" id="343509.SG0606"/>
<evidence type="ECO:0000313" key="2">
    <source>
        <dbReference type="EMBL" id="BAE73881.1"/>
    </source>
</evidence>
<dbReference type="PANTHER" id="PTHR43436">
    <property type="entry name" value="ARAC-FAMILY TRANSCRIPTIONAL REGULATOR"/>
    <property type="match status" value="1"/>
</dbReference>
<dbReference type="GO" id="GO:0006355">
    <property type="term" value="P:regulation of DNA-templated transcription"/>
    <property type="evidence" value="ECO:0007669"/>
    <property type="project" value="TreeGrafter"/>
</dbReference>
<gene>
    <name evidence="2" type="ordered locus">SG0606</name>
</gene>
<dbReference type="PANTHER" id="PTHR43436:SF2">
    <property type="entry name" value="ARAC_XYLS FAMILY TRANSCRIPTIONAL REGULATOR"/>
    <property type="match status" value="1"/>
</dbReference>
<dbReference type="EMBL" id="AP008232">
    <property type="protein sequence ID" value="BAE73881.1"/>
    <property type="molecule type" value="Genomic_DNA"/>
</dbReference>
<reference evidence="2 3" key="1">
    <citation type="journal article" date="2006" name="Genome Res.">
        <title>Massive genome erosion and functional adaptations provide insights into the symbiotic lifestyle of Sodalis glossinidius in the tsetse host.</title>
        <authorList>
            <person name="Toh H."/>
            <person name="Weiss B.L."/>
            <person name="Perkin S.A.H."/>
            <person name="Yamashita A."/>
            <person name="Oshima K."/>
            <person name="Hattori M."/>
            <person name="Aksoy S."/>
        </authorList>
    </citation>
    <scope>NUCLEOTIDE SEQUENCE [LARGE SCALE GENOMIC DNA]</scope>
    <source>
        <strain evidence="3">morsitans</strain>
    </source>
</reference>
<dbReference type="Proteomes" id="UP000001932">
    <property type="component" value="Chromosome"/>
</dbReference>
<keyword evidence="3" id="KW-1185">Reference proteome</keyword>
<dbReference type="eggNOG" id="COG2207">
    <property type="taxonomic scope" value="Bacteria"/>
</dbReference>
<accession>Q2NVE4</accession>
<evidence type="ECO:0000313" key="3">
    <source>
        <dbReference type="Proteomes" id="UP000001932"/>
    </source>
</evidence>
<dbReference type="InterPro" id="IPR009594">
    <property type="entry name" value="Tscrpt_reg_HTH_AraC_N"/>
</dbReference>
<sequence>MSFHQDVGKMRDAIASIPRQMALLLDTLARAEGYTRSLLEGIQFMRAEHPLERTPVLYDPCIVIVCQGRKRGYLAEKGYCYDQHHYLVLSVPLQFLTETEASPQYPLLAVAIALNMAVLSELVMWLDRPGTRACDAPEGIIYTPLDAAIADTTLRLLQALASKEEARILGPQVVRELYYRVLVGERGNALRAALANQGHFAHISRSLERIHRGLPPRCVHRHAGRRCRDECSCFP</sequence>
<protein>
    <submittedName>
        <fullName evidence="2">Transcriptional regulator</fullName>
    </submittedName>
</protein>
<dbReference type="KEGG" id="sgl:SG0606"/>